<feature type="region of interest" description="Disordered" evidence="4">
    <location>
        <begin position="218"/>
        <end position="238"/>
    </location>
</feature>
<evidence type="ECO:0000256" key="2">
    <source>
        <dbReference type="ARBA" id="ARBA00022525"/>
    </source>
</evidence>
<name>A0ABV3N1S0_9GAMM</name>
<evidence type="ECO:0000256" key="1">
    <source>
        <dbReference type="ARBA" id="ARBA00004613"/>
    </source>
</evidence>
<feature type="region of interest" description="Disordered" evidence="4">
    <location>
        <begin position="172"/>
        <end position="199"/>
    </location>
</feature>
<feature type="compositionally biased region" description="Low complexity" evidence="4">
    <location>
        <begin position="180"/>
        <end position="199"/>
    </location>
</feature>
<keyword evidence="6" id="KW-1185">Reference proteome</keyword>
<proteinExistence type="predicted"/>
<keyword evidence="3" id="KW-0928">Hypersensitive response elicitation</keyword>
<organism evidence="5 6">
    <name type="scientific">Erwinia papayae</name>
    <dbReference type="NCBI Taxonomy" id="206499"/>
    <lineage>
        <taxon>Bacteria</taxon>
        <taxon>Pseudomonadati</taxon>
        <taxon>Pseudomonadota</taxon>
        <taxon>Gammaproteobacteria</taxon>
        <taxon>Enterobacterales</taxon>
        <taxon>Erwiniaceae</taxon>
        <taxon>Erwinia</taxon>
    </lineage>
</organism>
<gene>
    <name evidence="5" type="ORF">ABW286_11240</name>
</gene>
<dbReference type="InterPro" id="IPR006961">
    <property type="entry name" value="HrpN/Z"/>
</dbReference>
<dbReference type="Pfam" id="PF04877">
    <property type="entry name" value="Harpin"/>
    <property type="match status" value="2"/>
</dbReference>
<feature type="compositionally biased region" description="Low complexity" evidence="4">
    <location>
        <begin position="221"/>
        <end position="230"/>
    </location>
</feature>
<evidence type="ECO:0000256" key="3">
    <source>
        <dbReference type="ARBA" id="ARBA00022978"/>
    </source>
</evidence>
<evidence type="ECO:0000256" key="4">
    <source>
        <dbReference type="SAM" id="MobiDB-lite"/>
    </source>
</evidence>
<sequence>MSLNTSPLGATTLQINIGGTSGSNGLLGTSLQNAGLSSNSSLGLGGNSQNDTINQLAGMLTGMMMMMSIMGGGGLSSLLGNGSGSSSNGGLGGGFGGGLGGGLGGLGGLGGGLGSVAGGELGSTLGGGLGTVAGGALGGPLGATVGGSLGSTLGGTAGSTLGGNTGSTLGSSLDQALGLDPTTYGDSSTSGSDSSSGMSPMEQLMKIFAEIMQSMFGVQDGSSSGSSTGSQPTKEEQNAYNKGVTDALTALMGGGLSQSLGNSLGGGSGLGGGTGLGGGSGLGGGTGLGGGSGLGGGLGGGNGLGGKSLQNLSGPADFQQLGNAVGTGVGMKAGIEALNNIGTHSDSSTRSFVNKEDRGMAKEVGQFMDQYPETFGKPQYQKSAGSEAKTDTKSWAEALSKPDDDGMTPSSMDQFSKAKGMIKSAMAGDTGNTNLQARGAGGSSLGIDAMLAGDAINNMALGKLSAA</sequence>
<comment type="subcellular location">
    <subcellularLocation>
        <location evidence="1">Secreted</location>
    </subcellularLocation>
</comment>
<comment type="caution">
    <text evidence="5">The sequence shown here is derived from an EMBL/GenBank/DDBJ whole genome shotgun (WGS) entry which is preliminary data.</text>
</comment>
<dbReference type="Proteomes" id="UP001554567">
    <property type="component" value="Unassembled WGS sequence"/>
</dbReference>
<dbReference type="RefSeq" id="WP_367167501.1">
    <property type="nucleotide sequence ID" value="NZ_JBFKZN010000005.1"/>
</dbReference>
<evidence type="ECO:0000313" key="5">
    <source>
        <dbReference type="EMBL" id="MEW5289750.1"/>
    </source>
</evidence>
<reference evidence="5 6" key="1">
    <citation type="submission" date="2024-07" db="EMBL/GenBank/DDBJ databases">
        <authorList>
            <person name="Dulla G.F.J."/>
            <person name="Delorm J.G."/>
        </authorList>
    </citation>
    <scope>NUCLEOTIDE SEQUENCE [LARGE SCALE GENOMIC DNA]</scope>
    <source>
        <strain evidence="5 6">JGD 233</strain>
    </source>
</reference>
<protein>
    <submittedName>
        <fullName evidence="5">Type III secretion protein HrpN</fullName>
    </submittedName>
</protein>
<accession>A0ABV3N1S0</accession>
<evidence type="ECO:0000313" key="6">
    <source>
        <dbReference type="Proteomes" id="UP001554567"/>
    </source>
</evidence>
<keyword evidence="2" id="KW-0964">Secreted</keyword>
<dbReference type="EMBL" id="JBFKZN010000005">
    <property type="protein sequence ID" value="MEW5289750.1"/>
    <property type="molecule type" value="Genomic_DNA"/>
</dbReference>